<comment type="catalytic activity">
    <reaction evidence="1 10">
        <text>2 D-sedoheptulose 7-phosphate = D-glycero-alpha-D-manno-heptose 7-phosphate + D-glycero-beta-D-manno-heptose 7-phosphate</text>
        <dbReference type="Rhea" id="RHEA:27489"/>
        <dbReference type="ChEBI" id="CHEBI:57483"/>
        <dbReference type="ChEBI" id="CHEBI:60203"/>
        <dbReference type="ChEBI" id="CHEBI:60204"/>
        <dbReference type="EC" id="5.3.1.28"/>
    </reaction>
</comment>
<keyword evidence="9 10" id="KW-0119">Carbohydrate metabolism</keyword>
<evidence type="ECO:0000256" key="9">
    <source>
        <dbReference type="ARBA" id="ARBA00023277"/>
    </source>
</evidence>
<evidence type="ECO:0000256" key="2">
    <source>
        <dbReference type="ARBA" id="ARBA00003172"/>
    </source>
</evidence>
<dbReference type="NCBIfam" id="NF010546">
    <property type="entry name" value="PRK13936.1"/>
    <property type="match status" value="1"/>
</dbReference>
<protein>
    <recommendedName>
        <fullName evidence="10">Phosphoheptose isomerase</fullName>
        <ecNumber evidence="10">5.3.1.28</ecNumber>
    </recommendedName>
    <alternativeName>
        <fullName evidence="10">Sedoheptulose 7-phosphate isomerase</fullName>
    </alternativeName>
</protein>
<feature type="binding site" evidence="10">
    <location>
        <position position="60"/>
    </location>
    <ligand>
        <name>Zn(2+)</name>
        <dbReference type="ChEBI" id="CHEBI:29105"/>
    </ligand>
</feature>
<dbReference type="HAMAP" id="MF_00067">
    <property type="entry name" value="GmhA"/>
    <property type="match status" value="1"/>
</dbReference>
<evidence type="ECO:0000256" key="7">
    <source>
        <dbReference type="ARBA" id="ARBA00022833"/>
    </source>
</evidence>
<keyword evidence="6 10" id="KW-0479">Metal-binding</keyword>
<dbReference type="InterPro" id="IPR050099">
    <property type="entry name" value="SIS_GmhA/DiaA_subfam"/>
</dbReference>
<keyword evidence="7 10" id="KW-0862">Zinc</keyword>
<evidence type="ECO:0000256" key="6">
    <source>
        <dbReference type="ARBA" id="ARBA00022723"/>
    </source>
</evidence>
<feature type="binding site" evidence="10">
    <location>
        <position position="182"/>
    </location>
    <ligand>
        <name>Zn(2+)</name>
        <dbReference type="ChEBI" id="CHEBI:29105"/>
    </ligand>
</feature>
<feature type="binding site" evidence="10">
    <location>
        <position position="174"/>
    </location>
    <ligand>
        <name>Zn(2+)</name>
        <dbReference type="ChEBI" id="CHEBI:29105"/>
    </ligand>
</feature>
<proteinExistence type="inferred from homology"/>
<comment type="caution">
    <text evidence="12">The sequence shown here is derived from an EMBL/GenBank/DDBJ whole genome shotgun (WGS) entry which is preliminary data.</text>
</comment>
<feature type="binding site" evidence="10">
    <location>
        <position position="174"/>
    </location>
    <ligand>
        <name>substrate</name>
    </ligand>
</feature>
<feature type="binding site" evidence="10">
    <location>
        <begin position="51"/>
        <end position="53"/>
    </location>
    <ligand>
        <name>substrate</name>
    </ligand>
</feature>
<organism evidence="12 13">
    <name type="scientific">Candidatus Competibacter phosphatis</name>
    <dbReference type="NCBI Taxonomy" id="221280"/>
    <lineage>
        <taxon>Bacteria</taxon>
        <taxon>Pseudomonadati</taxon>
        <taxon>Pseudomonadota</taxon>
        <taxon>Gammaproteobacteria</taxon>
        <taxon>Candidatus Competibacteraceae</taxon>
        <taxon>Candidatus Competibacter</taxon>
    </lineage>
</organism>
<dbReference type="GO" id="GO:0016853">
    <property type="term" value="F:isomerase activity"/>
    <property type="evidence" value="ECO:0007669"/>
    <property type="project" value="UniProtKB-KW"/>
</dbReference>
<dbReference type="InterPro" id="IPR004515">
    <property type="entry name" value="Phosphoheptose_Isoase"/>
</dbReference>
<evidence type="ECO:0000313" key="13">
    <source>
        <dbReference type="Proteomes" id="UP000760480"/>
    </source>
</evidence>
<evidence type="ECO:0000256" key="5">
    <source>
        <dbReference type="ARBA" id="ARBA00022490"/>
    </source>
</evidence>
<dbReference type="NCBIfam" id="TIGR00441">
    <property type="entry name" value="gmhA"/>
    <property type="match status" value="1"/>
</dbReference>
<dbReference type="InterPro" id="IPR046348">
    <property type="entry name" value="SIS_dom_sf"/>
</dbReference>
<comment type="subunit">
    <text evidence="10">Homotetramer.</text>
</comment>
<dbReference type="Pfam" id="PF13580">
    <property type="entry name" value="SIS_2"/>
    <property type="match status" value="1"/>
</dbReference>
<keyword evidence="8 10" id="KW-0413">Isomerase</keyword>
<feature type="binding site" evidence="10">
    <location>
        <position position="64"/>
    </location>
    <ligand>
        <name>substrate</name>
    </ligand>
</feature>
<comment type="cofactor">
    <cofactor evidence="10">
        <name>Zn(2+)</name>
        <dbReference type="ChEBI" id="CHEBI:29105"/>
    </cofactor>
    <text evidence="10">Binds 1 zinc ion per subunit.</text>
</comment>
<evidence type="ECO:0000256" key="3">
    <source>
        <dbReference type="ARBA" id="ARBA00004496"/>
    </source>
</evidence>
<gene>
    <name evidence="10" type="primary">gmhA</name>
    <name evidence="12" type="ORF">E4P82_00115</name>
</gene>
<feature type="domain" description="SIS" evidence="11">
    <location>
        <begin position="36"/>
        <end position="198"/>
    </location>
</feature>
<dbReference type="PANTHER" id="PTHR30390:SF6">
    <property type="entry name" value="DNAA INITIATOR-ASSOCIATING PROTEIN DIAA"/>
    <property type="match status" value="1"/>
</dbReference>
<feature type="binding site" evidence="10">
    <location>
        <begin position="119"/>
        <end position="121"/>
    </location>
    <ligand>
        <name>substrate</name>
    </ligand>
</feature>
<evidence type="ECO:0000256" key="4">
    <source>
        <dbReference type="ARBA" id="ARBA00009894"/>
    </source>
</evidence>
<dbReference type="PROSITE" id="PS51464">
    <property type="entry name" value="SIS"/>
    <property type="match status" value="1"/>
</dbReference>
<dbReference type="EC" id="5.3.1.28" evidence="10"/>
<evidence type="ECO:0000256" key="1">
    <source>
        <dbReference type="ARBA" id="ARBA00000348"/>
    </source>
</evidence>
<feature type="binding site" evidence="10">
    <location>
        <position position="124"/>
    </location>
    <ligand>
        <name>substrate</name>
    </ligand>
</feature>
<dbReference type="RefSeq" id="WP_169247006.1">
    <property type="nucleotide sequence ID" value="NZ_SPMZ01000001.1"/>
</dbReference>
<comment type="function">
    <text evidence="2 10">Catalyzes the isomerization of sedoheptulose 7-phosphate in D-glycero-D-manno-heptose 7-phosphate.</text>
</comment>
<sequence length="198" mass="21200">MEPLTRIERHFVASLEAKQRTLAAMGPRIVQAAELLAERLRQGNKILVCGNGGSAADAQHFAAELVNRFEIERPGLAAIALTTDSSALTSIANDYAFEQIFARQVRALGRSGDVLLAISTSGNSPNVLVAIDAARELGMATLALTGRDGGRMAEQLGNGNIEIRAVAPATARIQETHILIIHCLCDLVDWLLFGKEES</sequence>
<comment type="miscellaneous">
    <text evidence="10">The reaction produces a racemic mixture of D-glycero-alpha-D-manno-heptose 7-phosphate and D-glycero-beta-D-manno-heptose 7-phosphate.</text>
</comment>
<dbReference type="Gene3D" id="3.40.50.10490">
    <property type="entry name" value="Glucose-6-phosphate isomerase like protein, domain 1"/>
    <property type="match status" value="1"/>
</dbReference>
<dbReference type="Proteomes" id="UP000760480">
    <property type="component" value="Unassembled WGS sequence"/>
</dbReference>
<feature type="binding site" evidence="10">
    <location>
        <position position="64"/>
    </location>
    <ligand>
        <name>Zn(2+)</name>
        <dbReference type="ChEBI" id="CHEBI:29105"/>
    </ligand>
</feature>
<feature type="binding site" evidence="10">
    <location>
        <begin position="93"/>
        <end position="94"/>
    </location>
    <ligand>
        <name>substrate</name>
    </ligand>
</feature>
<accession>A0ABX1TGE4</accession>
<dbReference type="InterPro" id="IPR035461">
    <property type="entry name" value="GmhA/DiaA"/>
</dbReference>
<keyword evidence="13" id="KW-1185">Reference proteome</keyword>
<evidence type="ECO:0000259" key="11">
    <source>
        <dbReference type="PROSITE" id="PS51464"/>
    </source>
</evidence>
<comment type="pathway">
    <text evidence="10">Carbohydrate biosynthesis; D-glycero-D-manno-heptose 7-phosphate biosynthesis; D-glycero-alpha-D-manno-heptose 7-phosphate and D-glycero-beta-D-manno-heptose 7-phosphate from sedoheptulose 7-phosphate: step 1/1.</text>
</comment>
<dbReference type="EMBL" id="SPMZ01000001">
    <property type="protein sequence ID" value="NMQ17747.1"/>
    <property type="molecule type" value="Genomic_DNA"/>
</dbReference>
<dbReference type="PANTHER" id="PTHR30390">
    <property type="entry name" value="SEDOHEPTULOSE 7-PHOSPHATE ISOMERASE / DNAA INITIATOR-ASSOCIATING FACTOR FOR REPLICATION INITIATION"/>
    <property type="match status" value="1"/>
</dbReference>
<dbReference type="InterPro" id="IPR001347">
    <property type="entry name" value="SIS_dom"/>
</dbReference>
<comment type="similarity">
    <text evidence="4 10">Belongs to the SIS family. GmhA subfamily.</text>
</comment>
<evidence type="ECO:0000256" key="10">
    <source>
        <dbReference type="HAMAP-Rule" id="MF_00067"/>
    </source>
</evidence>
<name>A0ABX1TGE4_9GAMM</name>
<keyword evidence="5 10" id="KW-0963">Cytoplasm</keyword>
<comment type="subcellular location">
    <subcellularLocation>
        <location evidence="3 10">Cytoplasm</location>
    </subcellularLocation>
</comment>
<reference evidence="12 13" key="1">
    <citation type="submission" date="2019-03" db="EMBL/GenBank/DDBJ databases">
        <title>Metabolic reconstructions from genomes of highly enriched 'Candidatus Accumulibacter' and 'Candidatus Competibacter' bioreactor populations.</title>
        <authorList>
            <person name="Annavajhala M.K."/>
            <person name="Welles L."/>
            <person name="Abbas B."/>
            <person name="Sorokin D."/>
            <person name="Park H."/>
            <person name="Van Loosdrecht M."/>
            <person name="Chandran K."/>
        </authorList>
    </citation>
    <scope>NUCLEOTIDE SEQUENCE [LARGE SCALE GENOMIC DNA]</scope>
    <source>
        <strain evidence="12 13">SBR_G</strain>
    </source>
</reference>
<dbReference type="SUPFAM" id="SSF53697">
    <property type="entry name" value="SIS domain"/>
    <property type="match status" value="1"/>
</dbReference>
<evidence type="ECO:0000256" key="8">
    <source>
        <dbReference type="ARBA" id="ARBA00023235"/>
    </source>
</evidence>
<evidence type="ECO:0000313" key="12">
    <source>
        <dbReference type="EMBL" id="NMQ17747.1"/>
    </source>
</evidence>
<dbReference type="CDD" id="cd05006">
    <property type="entry name" value="SIS_GmhA"/>
    <property type="match status" value="1"/>
</dbReference>